<organism evidence="1 2">
    <name type="scientific">Candidatus Xenolissoclinum pacificiensis L6</name>
    <dbReference type="NCBI Taxonomy" id="1401685"/>
    <lineage>
        <taxon>Bacteria</taxon>
        <taxon>Pseudomonadati</taxon>
        <taxon>Pseudomonadota</taxon>
        <taxon>Alphaproteobacteria</taxon>
        <taxon>Rickettsiales</taxon>
        <taxon>Anaplasmataceae</taxon>
        <taxon>Candidatus Xenolissoclinum</taxon>
    </lineage>
</organism>
<dbReference type="Proteomes" id="UP000018951">
    <property type="component" value="Unassembled WGS sequence"/>
</dbReference>
<name>W2UZ71_9RICK</name>
<reference evidence="1 2" key="1">
    <citation type="journal article" date="2013" name="PLoS ONE">
        <title>Bacterial endosymbiosis in a chordate host: long-term co-evolution and conservation of secondary metabolism.</title>
        <authorList>
            <person name="Kwan J.C."/>
            <person name="Schmidt E.W."/>
        </authorList>
    </citation>
    <scope>NUCLEOTIDE SEQUENCE [LARGE SCALE GENOMIC DNA]</scope>
    <source>
        <strain evidence="2">L6</strain>
    </source>
</reference>
<comment type="caution">
    <text evidence="1">The sequence shown here is derived from an EMBL/GenBank/DDBJ whole genome shotgun (WGS) entry which is preliminary data.</text>
</comment>
<proteinExistence type="predicted"/>
<dbReference type="EMBL" id="AXCJ01000008">
    <property type="protein sequence ID" value="ETO91165.1"/>
    <property type="molecule type" value="Genomic_DNA"/>
</dbReference>
<dbReference type="STRING" id="1401685.P857_653"/>
<protein>
    <submittedName>
        <fullName evidence="1">Uncharacterized protein</fullName>
    </submittedName>
</protein>
<keyword evidence="2" id="KW-1185">Reference proteome</keyword>
<evidence type="ECO:0000313" key="1">
    <source>
        <dbReference type="EMBL" id="ETO91165.1"/>
    </source>
</evidence>
<sequence length="100" mass="11485">MKCADRCLSQSENCLRSCSADGLLFFYNNNDIVFYSNIITYYHRQHGYHYVVPMNPLFFDTIDKEISACYNVCLVNLVSCHQKCGGITEEKHSCVKNCPV</sequence>
<dbReference type="AlphaFoldDB" id="W2UZ71"/>
<accession>W2UZ71</accession>
<gene>
    <name evidence="1" type="ORF">P857_653</name>
</gene>
<evidence type="ECO:0000313" key="2">
    <source>
        <dbReference type="Proteomes" id="UP000018951"/>
    </source>
</evidence>